<evidence type="ECO:0008006" key="4">
    <source>
        <dbReference type="Google" id="ProtNLM"/>
    </source>
</evidence>
<dbReference type="Gene3D" id="3.15.10.40">
    <property type="entry name" value="Uncharacterised protein PF07273, DUF1439"/>
    <property type="match status" value="1"/>
</dbReference>
<dbReference type="OrthoDB" id="8535650at2"/>
<protein>
    <recommendedName>
        <fullName evidence="4">DUF1439 domain-containing protein</fullName>
    </recommendedName>
</protein>
<keyword evidence="1" id="KW-0732">Signal</keyword>
<dbReference type="RefSeq" id="WP_114465076.1">
    <property type="nucleotide sequence ID" value="NZ_QPJK01000001.1"/>
</dbReference>
<proteinExistence type="predicted"/>
<evidence type="ECO:0000313" key="3">
    <source>
        <dbReference type="Proteomes" id="UP000252884"/>
    </source>
</evidence>
<evidence type="ECO:0000256" key="1">
    <source>
        <dbReference type="SAM" id="SignalP"/>
    </source>
</evidence>
<name>A0A368Y5M4_9BURK</name>
<dbReference type="AlphaFoldDB" id="A0A368Y5M4"/>
<sequence>MLLSRRHCLLALATLPAVGHAGFNFFTGEYTASHTELQALVERQFPLEQRYAEIFRVRLQGPRLGLNASAQRTAITAALSIASPWLRGGQVDGTVAMGSALRWDAGARALRLDRPSVESLDLQGLQGGDAERLRRIATVVAQELLHGHVLRSFTKEEMTVGLKTYEVGAITVLDDGIKIQLE</sequence>
<comment type="caution">
    <text evidence="2">The sequence shown here is derived from an EMBL/GenBank/DDBJ whole genome shotgun (WGS) entry which is preliminary data.</text>
</comment>
<dbReference type="Proteomes" id="UP000252884">
    <property type="component" value="Unassembled WGS sequence"/>
</dbReference>
<dbReference type="EMBL" id="QPJK01000001">
    <property type="protein sequence ID" value="RCW75590.1"/>
    <property type="molecule type" value="Genomic_DNA"/>
</dbReference>
<gene>
    <name evidence="2" type="ORF">DES41_101184</name>
</gene>
<reference evidence="2 3" key="1">
    <citation type="submission" date="2018-07" db="EMBL/GenBank/DDBJ databases">
        <title>Genomic Encyclopedia of Type Strains, Phase IV (KMG-IV): sequencing the most valuable type-strain genomes for metagenomic binning, comparative biology and taxonomic classification.</title>
        <authorList>
            <person name="Goeker M."/>
        </authorList>
    </citation>
    <scope>NUCLEOTIDE SEQUENCE [LARGE SCALE GENOMIC DNA]</scope>
    <source>
        <strain evidence="2 3">DSM 21634</strain>
    </source>
</reference>
<feature type="signal peptide" evidence="1">
    <location>
        <begin position="1"/>
        <end position="21"/>
    </location>
</feature>
<feature type="chain" id="PRO_5016562518" description="DUF1439 domain-containing protein" evidence="1">
    <location>
        <begin position="22"/>
        <end position="182"/>
    </location>
</feature>
<keyword evidence="3" id="KW-1185">Reference proteome</keyword>
<accession>A0A368Y5M4</accession>
<evidence type="ECO:0000313" key="2">
    <source>
        <dbReference type="EMBL" id="RCW75590.1"/>
    </source>
</evidence>
<organism evidence="2 3">
    <name type="scientific">Pseudorhodoferax soli</name>
    <dbReference type="NCBI Taxonomy" id="545864"/>
    <lineage>
        <taxon>Bacteria</taxon>
        <taxon>Pseudomonadati</taxon>
        <taxon>Pseudomonadota</taxon>
        <taxon>Betaproteobacteria</taxon>
        <taxon>Burkholderiales</taxon>
        <taxon>Comamonadaceae</taxon>
    </lineage>
</organism>